<feature type="domain" description="Protein HGH1 N-terminal" evidence="3">
    <location>
        <begin position="128"/>
        <end position="300"/>
    </location>
</feature>
<dbReference type="Proteomes" id="UP000008820">
    <property type="component" value="Chromosome 3"/>
</dbReference>
<dbReference type="InterPro" id="IPR007205">
    <property type="entry name" value="Protein_HGH1_N"/>
</dbReference>
<reference evidence="5" key="2">
    <citation type="submission" date="2020-05" db="UniProtKB">
        <authorList>
            <consortium name="EnsemblMetazoa"/>
        </authorList>
    </citation>
    <scope>IDENTIFICATION</scope>
    <source>
        <strain evidence="5">LVP_AGWG</strain>
    </source>
</reference>
<keyword evidence="6" id="KW-1185">Reference proteome</keyword>
<evidence type="ECO:0000256" key="1">
    <source>
        <dbReference type="ARBA" id="ARBA00006712"/>
    </source>
</evidence>
<evidence type="ECO:0000259" key="4">
    <source>
        <dbReference type="Pfam" id="PF04064"/>
    </source>
</evidence>
<dbReference type="InterPro" id="IPR039717">
    <property type="entry name" value="Hgh1"/>
</dbReference>
<dbReference type="InterPro" id="IPR007206">
    <property type="entry name" value="Protein_HGH1_C"/>
</dbReference>
<dbReference type="FunCoup" id="A0A6I8U956">
    <property type="interactions" value="1581"/>
</dbReference>
<dbReference type="OrthoDB" id="338814at2759"/>
<feature type="domain" description="Protein HGH1 C-terminal" evidence="4">
    <location>
        <begin position="305"/>
        <end position="362"/>
    </location>
</feature>
<accession>A0A6I8U956</accession>
<comment type="similarity">
    <text evidence="1">Belongs to the HGH1 family.</text>
</comment>
<reference evidence="5 6" key="1">
    <citation type="submission" date="2017-06" db="EMBL/GenBank/DDBJ databases">
        <title>Aedes aegypti genome working group (AGWG) sequencing and assembly.</title>
        <authorList>
            <consortium name="Aedes aegypti Genome Working Group (AGWG)"/>
            <person name="Matthews B.J."/>
        </authorList>
    </citation>
    <scope>NUCLEOTIDE SEQUENCE [LARGE SCALE GENOMIC DNA]</scope>
    <source>
        <strain evidence="5 6">LVP_AGWG</strain>
    </source>
</reference>
<evidence type="ECO:0000313" key="6">
    <source>
        <dbReference type="Proteomes" id="UP000008820"/>
    </source>
</evidence>
<proteinExistence type="inferred from homology"/>
<name>A0A6I8U956_AEDAE</name>
<dbReference type="Pfam" id="PF04063">
    <property type="entry name" value="DUF383"/>
    <property type="match status" value="1"/>
</dbReference>
<dbReference type="PANTHER" id="PTHR13387">
    <property type="entry name" value="PROTEIN HGH1 HOMOLOG"/>
    <property type="match status" value="1"/>
</dbReference>
<evidence type="ECO:0000313" key="5">
    <source>
        <dbReference type="EnsemblMetazoa" id="AAEL029016-PA"/>
    </source>
</evidence>
<dbReference type="Pfam" id="PF04064">
    <property type="entry name" value="DUF384"/>
    <property type="match status" value="1"/>
</dbReference>
<organism evidence="5 6">
    <name type="scientific">Aedes aegypti</name>
    <name type="common">Yellowfever mosquito</name>
    <name type="synonym">Culex aegypti</name>
    <dbReference type="NCBI Taxonomy" id="7159"/>
    <lineage>
        <taxon>Eukaryota</taxon>
        <taxon>Metazoa</taxon>
        <taxon>Ecdysozoa</taxon>
        <taxon>Arthropoda</taxon>
        <taxon>Hexapoda</taxon>
        <taxon>Insecta</taxon>
        <taxon>Pterygota</taxon>
        <taxon>Neoptera</taxon>
        <taxon>Endopterygota</taxon>
        <taxon>Diptera</taxon>
        <taxon>Nematocera</taxon>
        <taxon>Culicoidea</taxon>
        <taxon>Culicidae</taxon>
        <taxon>Culicinae</taxon>
        <taxon>Aedini</taxon>
        <taxon>Aedes</taxon>
        <taxon>Stegomyia</taxon>
    </lineage>
</organism>
<dbReference type="Gene3D" id="1.25.10.10">
    <property type="entry name" value="Leucine-rich Repeat Variant"/>
    <property type="match status" value="1"/>
</dbReference>
<sequence>MRNQIKTNSPTVLFLSFASVVQRSELHRQDMEALREITQFLSKSARLDLKAVSLTHVLGLTGSKDGISLISQCPELLANVVDLCADEADTIRKDAVLSLVNLSAEQDGAEALVKQFASKLVPMAYDAIMDENCKLADPWSMVLCNISRPEALVEAVLDELFKIEHAMERLTTCFTRVNYNKQKGHLNYLGPLFSNLSQSKRGREIICNENTDLLSRILPFVHHDGSIVRRGGAVGLLKNICFDSSVHDWLLGGAVDVLPFILLPVAGPEEFDDDTNDKLPVELQYLGPDKKREEDPDIRKMLLESLAQLCATRKGREYLRQRGTYEVLRELHKFECSPEGEKRVLVTCENVVDILIRTEDEIGEDNLKALDIPEDVISKIEKMDGENEQ</sequence>
<evidence type="ECO:0000259" key="3">
    <source>
        <dbReference type="Pfam" id="PF04063"/>
    </source>
</evidence>
<gene>
    <name evidence="5" type="primary">5575364</name>
</gene>
<dbReference type="AlphaFoldDB" id="A0A6I8U956"/>
<dbReference type="EnsemblMetazoa" id="AAEL029016-RA">
    <property type="protein sequence ID" value="AAEL029016-PA"/>
    <property type="gene ID" value="AAEL029016"/>
</dbReference>
<evidence type="ECO:0000256" key="2">
    <source>
        <dbReference type="ARBA" id="ARBA00014076"/>
    </source>
</evidence>
<dbReference type="SUPFAM" id="SSF48371">
    <property type="entry name" value="ARM repeat"/>
    <property type="match status" value="1"/>
</dbReference>
<dbReference type="InParanoid" id="A0A6I8U956"/>
<protein>
    <recommendedName>
        <fullName evidence="2">Protein HGH1 homolog</fullName>
    </recommendedName>
</protein>
<dbReference type="PANTHER" id="PTHR13387:SF9">
    <property type="entry name" value="PROTEIN HGH1 HOMOLOG"/>
    <property type="match status" value="1"/>
</dbReference>
<dbReference type="InterPro" id="IPR016024">
    <property type="entry name" value="ARM-type_fold"/>
</dbReference>
<dbReference type="InterPro" id="IPR011989">
    <property type="entry name" value="ARM-like"/>
</dbReference>